<dbReference type="Gene3D" id="1.50.10.10">
    <property type="match status" value="1"/>
</dbReference>
<dbReference type="InterPro" id="IPR012341">
    <property type="entry name" value="6hp_glycosidase-like_sf"/>
</dbReference>
<dbReference type="EC" id="3.2.1.4" evidence="3"/>
<keyword evidence="6" id="KW-0119">Carbohydrate metabolism</keyword>
<dbReference type="InterPro" id="IPR001701">
    <property type="entry name" value="Glyco_hydro_9"/>
</dbReference>
<dbReference type="PANTHER" id="PTHR22298">
    <property type="entry name" value="ENDO-1,4-BETA-GLUCANASE"/>
    <property type="match status" value="1"/>
</dbReference>
<evidence type="ECO:0000256" key="5">
    <source>
        <dbReference type="ARBA" id="ARBA00023001"/>
    </source>
</evidence>
<sequence>LLTEQRPKLSAQQHCTLREYKSKAEHYLCSCLNLHPHNSSNVYRTPGGLLFVRQWNNLQYVASAAFLLATYSDHLTSHHLYLHCPSDSSVPPSALLALSRSQADYILGMNPNHLSYLVGFSSSFPNACITAPLP</sequence>
<evidence type="ECO:0000256" key="1">
    <source>
        <dbReference type="ARBA" id="ARBA00000966"/>
    </source>
</evidence>
<keyword evidence="8" id="KW-0624">Polysaccharide degradation</keyword>
<evidence type="ECO:0000256" key="3">
    <source>
        <dbReference type="ARBA" id="ARBA00012601"/>
    </source>
</evidence>
<gene>
    <name evidence="10" type="ORF">HPP92_027478</name>
</gene>
<dbReference type="OrthoDB" id="566138at2759"/>
<reference evidence="10 11" key="1">
    <citation type="journal article" date="2020" name="Nat. Food">
        <title>A phased Vanilla planifolia genome enables genetic improvement of flavour and production.</title>
        <authorList>
            <person name="Hasing T."/>
            <person name="Tang H."/>
            <person name="Brym M."/>
            <person name="Khazi F."/>
            <person name="Huang T."/>
            <person name="Chambers A.H."/>
        </authorList>
    </citation>
    <scope>NUCLEOTIDE SEQUENCE [LARGE SCALE GENOMIC DNA]</scope>
    <source>
        <tissue evidence="10">Leaf</tissue>
    </source>
</reference>
<evidence type="ECO:0000313" key="10">
    <source>
        <dbReference type="EMBL" id="KAG0449212.1"/>
    </source>
</evidence>
<comment type="similarity">
    <text evidence="2">Belongs to the glycosyl hydrolase 9 (cellulase E) family.</text>
</comment>
<evidence type="ECO:0000256" key="8">
    <source>
        <dbReference type="ARBA" id="ARBA00023326"/>
    </source>
</evidence>
<evidence type="ECO:0000256" key="4">
    <source>
        <dbReference type="ARBA" id="ARBA00022801"/>
    </source>
</evidence>
<protein>
    <recommendedName>
        <fullName evidence="3">cellulase</fullName>
        <ecNumber evidence="3">3.2.1.4</ecNumber>
    </recommendedName>
</protein>
<evidence type="ECO:0000256" key="6">
    <source>
        <dbReference type="ARBA" id="ARBA00023277"/>
    </source>
</evidence>
<evidence type="ECO:0000313" key="11">
    <source>
        <dbReference type="Proteomes" id="UP000636800"/>
    </source>
</evidence>
<comment type="catalytic activity">
    <reaction evidence="1">
        <text>Endohydrolysis of (1-&gt;4)-beta-D-glucosidic linkages in cellulose, lichenin and cereal beta-D-glucans.</text>
        <dbReference type="EC" id="3.2.1.4"/>
    </reaction>
</comment>
<dbReference type="Proteomes" id="UP000636800">
    <property type="component" value="Unassembled WGS sequence"/>
</dbReference>
<keyword evidence="4" id="KW-0378">Hydrolase</keyword>
<accession>A0A835U5K2</accession>
<dbReference type="GO" id="GO:0008810">
    <property type="term" value="F:cellulase activity"/>
    <property type="evidence" value="ECO:0007669"/>
    <property type="project" value="UniProtKB-EC"/>
</dbReference>
<keyword evidence="7" id="KW-0326">Glycosidase</keyword>
<dbReference type="AlphaFoldDB" id="A0A835U5K2"/>
<feature type="domain" description="Glycoside hydrolase family 9" evidence="9">
    <location>
        <begin position="14"/>
        <end position="127"/>
    </location>
</feature>
<dbReference type="EMBL" id="JADCNL010000203">
    <property type="protein sequence ID" value="KAG0449212.1"/>
    <property type="molecule type" value="Genomic_DNA"/>
</dbReference>
<dbReference type="InterPro" id="IPR008928">
    <property type="entry name" value="6-hairpin_glycosidase_sf"/>
</dbReference>
<dbReference type="Pfam" id="PF00759">
    <property type="entry name" value="Glyco_hydro_9"/>
    <property type="match status" value="1"/>
</dbReference>
<comment type="caution">
    <text evidence="10">The sequence shown here is derived from an EMBL/GenBank/DDBJ whole genome shotgun (WGS) entry which is preliminary data.</text>
</comment>
<evidence type="ECO:0000256" key="2">
    <source>
        <dbReference type="ARBA" id="ARBA00007072"/>
    </source>
</evidence>
<organism evidence="10 11">
    <name type="scientific">Vanilla planifolia</name>
    <name type="common">Vanilla</name>
    <dbReference type="NCBI Taxonomy" id="51239"/>
    <lineage>
        <taxon>Eukaryota</taxon>
        <taxon>Viridiplantae</taxon>
        <taxon>Streptophyta</taxon>
        <taxon>Embryophyta</taxon>
        <taxon>Tracheophyta</taxon>
        <taxon>Spermatophyta</taxon>
        <taxon>Magnoliopsida</taxon>
        <taxon>Liliopsida</taxon>
        <taxon>Asparagales</taxon>
        <taxon>Orchidaceae</taxon>
        <taxon>Vanilloideae</taxon>
        <taxon>Vanilleae</taxon>
        <taxon>Vanilla</taxon>
    </lineage>
</organism>
<proteinExistence type="inferred from homology"/>
<keyword evidence="11" id="KW-1185">Reference proteome</keyword>
<dbReference type="GO" id="GO:0030245">
    <property type="term" value="P:cellulose catabolic process"/>
    <property type="evidence" value="ECO:0007669"/>
    <property type="project" value="UniProtKB-KW"/>
</dbReference>
<dbReference type="SUPFAM" id="SSF48208">
    <property type="entry name" value="Six-hairpin glycosidases"/>
    <property type="match status" value="1"/>
</dbReference>
<name>A0A835U5K2_VANPL</name>
<keyword evidence="5" id="KW-0136">Cellulose degradation</keyword>
<feature type="non-terminal residue" evidence="10">
    <location>
        <position position="1"/>
    </location>
</feature>
<evidence type="ECO:0000256" key="7">
    <source>
        <dbReference type="ARBA" id="ARBA00023295"/>
    </source>
</evidence>
<evidence type="ECO:0000259" key="9">
    <source>
        <dbReference type="Pfam" id="PF00759"/>
    </source>
</evidence>